<organism evidence="3">
    <name type="scientific">Capitella teleta</name>
    <name type="common">Polychaete worm</name>
    <dbReference type="NCBI Taxonomy" id="283909"/>
    <lineage>
        <taxon>Eukaryota</taxon>
        <taxon>Metazoa</taxon>
        <taxon>Spiralia</taxon>
        <taxon>Lophotrochozoa</taxon>
        <taxon>Annelida</taxon>
        <taxon>Polychaeta</taxon>
        <taxon>Sedentaria</taxon>
        <taxon>Scolecida</taxon>
        <taxon>Capitellidae</taxon>
        <taxon>Capitella</taxon>
    </lineage>
</organism>
<reference evidence="4" key="3">
    <citation type="submission" date="2015-06" db="UniProtKB">
        <authorList>
            <consortium name="EnsemblMetazoa"/>
        </authorList>
    </citation>
    <scope>IDENTIFICATION</scope>
</reference>
<dbReference type="OrthoDB" id="6146636at2759"/>
<reference evidence="5" key="1">
    <citation type="submission" date="2012-12" db="EMBL/GenBank/DDBJ databases">
        <authorList>
            <person name="Hellsten U."/>
            <person name="Grimwood J."/>
            <person name="Chapman J.A."/>
            <person name="Shapiro H."/>
            <person name="Aerts A."/>
            <person name="Otillar R.P."/>
            <person name="Terry A.Y."/>
            <person name="Boore J.L."/>
            <person name="Simakov O."/>
            <person name="Marletaz F."/>
            <person name="Cho S.-J."/>
            <person name="Edsinger-Gonzales E."/>
            <person name="Havlak P."/>
            <person name="Kuo D.-H."/>
            <person name="Larsson T."/>
            <person name="Lv J."/>
            <person name="Arendt D."/>
            <person name="Savage R."/>
            <person name="Osoegawa K."/>
            <person name="de Jong P."/>
            <person name="Lindberg D.R."/>
            <person name="Seaver E.C."/>
            <person name="Weisblat D.A."/>
            <person name="Putnam N.H."/>
            <person name="Grigoriev I.V."/>
            <person name="Rokhsar D.S."/>
        </authorList>
    </citation>
    <scope>NUCLEOTIDE SEQUENCE</scope>
    <source>
        <strain evidence="5">I ESC-2004</strain>
    </source>
</reference>
<protein>
    <recommendedName>
        <fullName evidence="2">Reverse transcriptase domain-containing protein</fullName>
    </recommendedName>
</protein>
<evidence type="ECO:0000256" key="1">
    <source>
        <dbReference type="SAM" id="MobiDB-lite"/>
    </source>
</evidence>
<gene>
    <name evidence="3" type="ORF">CAPTEDRAFT_206947</name>
</gene>
<dbReference type="AlphaFoldDB" id="R7V0L8"/>
<evidence type="ECO:0000259" key="2">
    <source>
        <dbReference type="Pfam" id="PF00078"/>
    </source>
</evidence>
<sequence>MGGGLTFRQRERWVSQLDWCLVANDLFDDISSFDIHTSQPIKTNHAAISLQLKSRCTGTGNLVDRSRRLQQHSNQGERSTKARKGIKADMVDRTAFASALPVAQNMSGWDEEGIYTISKEISNAIYRAAREASRENDSVRTQGRDRWRNIIESHDPKKLWRAINWKGVFDNPADEMTRPSEESFCRDFQQLLNPSTEGGTYQVQEPKYMPLLDDPIMPNEVINAIREMKSGKAAGIDGEAPDLLKALYDEWIVALTDLFNMRSMAGAAGFIGSSIFTTSAGVKQGGATSCPLFTFFIDETVRALRSCGEDGWLQEISCLLFMDDTAVVATSEESMEKKLHALKEATDRIGMTIHPRKSQFMTVNSARTEPFFLDEVQIALTTEYVYLGCLIRNENAAKVLSKMMSQKWKHVWKFASFLRKNSDAPFAVKKKSLLGVRPLTLNNLTIIESGVLGPIEYVVKRQRQFFEK</sequence>
<dbReference type="InterPro" id="IPR043128">
    <property type="entry name" value="Rev_trsase/Diguanyl_cyclase"/>
</dbReference>
<keyword evidence="5" id="KW-1185">Reference proteome</keyword>
<dbReference type="EMBL" id="KB297987">
    <property type="protein sequence ID" value="ELU09752.1"/>
    <property type="molecule type" value="Genomic_DNA"/>
</dbReference>
<reference evidence="3 5" key="2">
    <citation type="journal article" date="2013" name="Nature">
        <title>Insights into bilaterian evolution from three spiralian genomes.</title>
        <authorList>
            <person name="Simakov O."/>
            <person name="Marletaz F."/>
            <person name="Cho S.J."/>
            <person name="Edsinger-Gonzales E."/>
            <person name="Havlak P."/>
            <person name="Hellsten U."/>
            <person name="Kuo D.H."/>
            <person name="Larsson T."/>
            <person name="Lv J."/>
            <person name="Arendt D."/>
            <person name="Savage R."/>
            <person name="Osoegawa K."/>
            <person name="de Jong P."/>
            <person name="Grimwood J."/>
            <person name="Chapman J.A."/>
            <person name="Shapiro H."/>
            <person name="Aerts A."/>
            <person name="Otillar R.P."/>
            <person name="Terry A.Y."/>
            <person name="Boore J.L."/>
            <person name="Grigoriev I.V."/>
            <person name="Lindberg D.R."/>
            <person name="Seaver E.C."/>
            <person name="Weisblat D.A."/>
            <person name="Putnam N.H."/>
            <person name="Rokhsar D.S."/>
        </authorList>
    </citation>
    <scope>NUCLEOTIDE SEQUENCE</scope>
    <source>
        <strain evidence="3 5">I ESC-2004</strain>
    </source>
</reference>
<dbReference type="Proteomes" id="UP000014760">
    <property type="component" value="Unassembled WGS sequence"/>
</dbReference>
<dbReference type="InterPro" id="IPR043502">
    <property type="entry name" value="DNA/RNA_pol_sf"/>
</dbReference>
<feature type="region of interest" description="Disordered" evidence="1">
    <location>
        <begin position="65"/>
        <end position="85"/>
    </location>
</feature>
<dbReference type="SUPFAM" id="SSF56672">
    <property type="entry name" value="DNA/RNA polymerases"/>
    <property type="match status" value="1"/>
</dbReference>
<dbReference type="PANTHER" id="PTHR47027">
    <property type="entry name" value="REVERSE TRANSCRIPTASE DOMAIN-CONTAINING PROTEIN"/>
    <property type="match status" value="1"/>
</dbReference>
<feature type="non-terminal residue" evidence="3">
    <location>
        <position position="468"/>
    </location>
</feature>
<evidence type="ECO:0000313" key="4">
    <source>
        <dbReference type="EnsemblMetazoa" id="CapteP206947"/>
    </source>
</evidence>
<dbReference type="Pfam" id="PF00078">
    <property type="entry name" value="RVT_1"/>
    <property type="match status" value="1"/>
</dbReference>
<dbReference type="InterPro" id="IPR000477">
    <property type="entry name" value="RT_dom"/>
</dbReference>
<evidence type="ECO:0000313" key="5">
    <source>
        <dbReference type="Proteomes" id="UP000014760"/>
    </source>
</evidence>
<accession>R7V0L8</accession>
<dbReference type="HOGENOM" id="CLU_584727_0_0_1"/>
<feature type="domain" description="Reverse transcriptase" evidence="2">
    <location>
        <begin position="274"/>
        <end position="388"/>
    </location>
</feature>
<dbReference type="EMBL" id="AMQN01006282">
    <property type="status" value="NOT_ANNOTATED_CDS"/>
    <property type="molecule type" value="Genomic_DNA"/>
</dbReference>
<name>R7V0L8_CAPTE</name>
<dbReference type="EnsemblMetazoa" id="CapteT206947">
    <property type="protein sequence ID" value="CapteP206947"/>
    <property type="gene ID" value="CapteG206947"/>
</dbReference>
<evidence type="ECO:0000313" key="3">
    <source>
        <dbReference type="EMBL" id="ELU09752.1"/>
    </source>
</evidence>
<proteinExistence type="predicted"/>
<dbReference type="PANTHER" id="PTHR47027:SF20">
    <property type="entry name" value="REVERSE TRANSCRIPTASE-LIKE PROTEIN WITH RNA-DIRECTED DNA POLYMERASE DOMAIN"/>
    <property type="match status" value="1"/>
</dbReference>
<dbReference type="Gene3D" id="3.30.70.270">
    <property type="match status" value="1"/>
</dbReference>